<dbReference type="SMART" id="SM00460">
    <property type="entry name" value="TGc"/>
    <property type="match status" value="1"/>
</dbReference>
<dbReference type="InterPro" id="IPR036985">
    <property type="entry name" value="Transglutaminase-like_sf"/>
</dbReference>
<dbReference type="InterPro" id="IPR014756">
    <property type="entry name" value="Ig_E-set"/>
</dbReference>
<dbReference type="Pfam" id="PF00927">
    <property type="entry name" value="Transglut_C"/>
    <property type="match status" value="2"/>
</dbReference>
<dbReference type="eggNOG" id="ENOG502R9T9">
    <property type="taxonomic scope" value="Eukaryota"/>
</dbReference>
<gene>
    <name evidence="5" type="primary">EPB42</name>
</gene>
<dbReference type="Pfam" id="PF01841">
    <property type="entry name" value="Transglut_core"/>
    <property type="match status" value="1"/>
</dbReference>
<evidence type="ECO:0000259" key="3">
    <source>
        <dbReference type="SMART" id="SM00460"/>
    </source>
</evidence>
<organism evidence="4 5">
    <name type="scientific">Alligator sinensis</name>
    <name type="common">Chinese alligator</name>
    <dbReference type="NCBI Taxonomy" id="38654"/>
    <lineage>
        <taxon>Eukaryota</taxon>
        <taxon>Metazoa</taxon>
        <taxon>Chordata</taxon>
        <taxon>Craniata</taxon>
        <taxon>Vertebrata</taxon>
        <taxon>Euteleostomi</taxon>
        <taxon>Archelosauria</taxon>
        <taxon>Archosauria</taxon>
        <taxon>Crocodylia</taxon>
        <taxon>Alligatoridae</taxon>
        <taxon>Alligatorinae</taxon>
        <taxon>Alligator</taxon>
    </lineage>
</organism>
<dbReference type="Proteomes" id="UP000189705">
    <property type="component" value="Unplaced"/>
</dbReference>
<evidence type="ECO:0000313" key="4">
    <source>
        <dbReference type="Proteomes" id="UP000189705"/>
    </source>
</evidence>
<protein>
    <submittedName>
        <fullName evidence="5">Erythrocyte membrane protein band 4.2</fullName>
    </submittedName>
</protein>
<dbReference type="STRING" id="38654.A0A1U7S6T6"/>
<dbReference type="RefSeq" id="XP_006035831.1">
    <property type="nucleotide sequence ID" value="XM_006035769.3"/>
</dbReference>
<dbReference type="FunFam" id="3.90.260.10:FF:000002">
    <property type="entry name" value="Erythrocyte membrane protein band 4.2"/>
    <property type="match status" value="1"/>
</dbReference>
<dbReference type="GeneID" id="102388553"/>
<dbReference type="InterPro" id="IPR008958">
    <property type="entry name" value="Transglutaminase_C"/>
</dbReference>
<dbReference type="SUPFAM" id="SSF54001">
    <property type="entry name" value="Cysteine proteinases"/>
    <property type="match status" value="1"/>
</dbReference>
<dbReference type="FunFam" id="2.60.40.10:FF:000278">
    <property type="entry name" value="Protein-glutamine gamma-glutamyltransferase 2"/>
    <property type="match status" value="1"/>
</dbReference>
<comment type="similarity">
    <text evidence="1">Belongs to the transglutaminase superfamily. Transglutaminase family.</text>
</comment>
<dbReference type="PIRSF" id="PIRSF000459">
    <property type="entry name" value="TGM_EBP42"/>
    <property type="match status" value="1"/>
</dbReference>
<evidence type="ECO:0000313" key="5">
    <source>
        <dbReference type="RefSeq" id="XP_006035831.1"/>
    </source>
</evidence>
<proteinExistence type="inferred from homology"/>
<dbReference type="FunFam" id="2.60.40.10:FF:000090">
    <property type="entry name" value="Protein-glutamine gamma-glutamyltransferase 2"/>
    <property type="match status" value="1"/>
</dbReference>
<reference evidence="5" key="1">
    <citation type="submission" date="2025-08" db="UniProtKB">
        <authorList>
            <consortium name="RefSeq"/>
        </authorList>
    </citation>
    <scope>IDENTIFICATION</scope>
</reference>
<dbReference type="Pfam" id="PF00868">
    <property type="entry name" value="Transglut_N"/>
    <property type="match status" value="1"/>
</dbReference>
<dbReference type="InterPro" id="IPR001102">
    <property type="entry name" value="Transglutaminase_N"/>
</dbReference>
<accession>A0A1U7S6T6</accession>
<dbReference type="InterPro" id="IPR050779">
    <property type="entry name" value="Transglutaminase"/>
</dbReference>
<dbReference type="PANTHER" id="PTHR11590:SF44">
    <property type="entry name" value="PROTEIN 4.2"/>
    <property type="match status" value="1"/>
</dbReference>
<evidence type="ECO:0000256" key="2">
    <source>
        <dbReference type="PIRSR" id="PIRSR000459-1"/>
    </source>
</evidence>
<dbReference type="GO" id="GO:0003810">
    <property type="term" value="F:protein-glutamine gamma-glutamyltransferase activity"/>
    <property type="evidence" value="ECO:0007669"/>
    <property type="project" value="InterPro"/>
</dbReference>
<feature type="active site" evidence="2">
    <location>
        <position position="359"/>
    </location>
</feature>
<sequence>MGQALHIAKCDLQAPVNNGVHRTAAISTERLVVRRGQPFSITLHFAAEVQNYLQQLKRASLVVQTGPRPSKADGTHVQFPVSSLGDRSGWSAAVKERDSLSWSLSVTSPAGAAVGHYTLLLRIRGTQRATEHPLGTFTLLFNPWCRDDSVFLPNEAQRQECVLNQDGSIYWGTESMIQVQPWDFGQFEEDIVDICFKLLDVGAHWQQDTDRTKRGDPVHVCRLVGATLNCNELRRVLTGGWTAECRDGTPPTQWLGSAPILRQWAAERCQPVRYGQCWVFAAVACSVLRCLGIPTRVVTSFTWAHNTGGHLSVDEYYSESGDKVARNGKASIWSFHAWNECWMARPDLSPGYDGWQVLDATPQEKSGGPSSCGPTPVRAIRDGILELDPDVAPLFAALNAEHRVWVQRPDGRFQRAASGARYLGNSISTKAMSCDRCQDLTHLYKFPEGSPQAREVLERVHKKTNELEGASSRETDPNTLLPAIKDLALLLFVCIQPESSVLLGQDIQLAVTAANWSGGEKAVYLVLGVQTLRYDGTPITQLWKEELQFTLRDNEEKTLSAQVPYLQYKSALGDGHLMLSALLKDVDTLSVHFAQEEISICKPQLAIKLPQSVMQYQPTMAEISLQNPLPEPLEQCVLSVTGRGLIYRERTYRCDTVQPSSSLRVPIPFTPTQAGTKRLTVHLSCTQIQDIKGYRSVNIVAAQPPA</sequence>
<dbReference type="SUPFAM" id="SSF81296">
    <property type="entry name" value="E set domains"/>
    <property type="match status" value="1"/>
</dbReference>
<dbReference type="Gene3D" id="2.60.40.10">
    <property type="entry name" value="Immunoglobulins"/>
    <property type="match status" value="3"/>
</dbReference>
<dbReference type="InterPro" id="IPR013783">
    <property type="entry name" value="Ig-like_fold"/>
</dbReference>
<keyword evidence="4" id="KW-1185">Reference proteome</keyword>
<feature type="active site" evidence="2">
    <location>
        <position position="336"/>
    </location>
</feature>
<feature type="domain" description="Transglutaminase-like" evidence="3">
    <location>
        <begin position="269"/>
        <end position="362"/>
    </location>
</feature>
<dbReference type="CTD" id="2038"/>
<dbReference type="OrthoDB" id="437511at2759"/>
<name>A0A1U7S6T6_ALLSI</name>
<feature type="active site" evidence="2">
    <location>
        <position position="277"/>
    </location>
</feature>
<dbReference type="AlphaFoldDB" id="A0A1U7S6T6"/>
<dbReference type="KEGG" id="asn:102388553"/>
<dbReference type="InterPro" id="IPR038765">
    <property type="entry name" value="Papain-like_cys_pep_sf"/>
</dbReference>
<dbReference type="InterPro" id="IPR023608">
    <property type="entry name" value="Transglutaminase_animal"/>
</dbReference>
<dbReference type="SUPFAM" id="SSF49309">
    <property type="entry name" value="Transglutaminase, two C-terminal domains"/>
    <property type="match status" value="2"/>
</dbReference>
<dbReference type="PANTHER" id="PTHR11590">
    <property type="entry name" value="PROTEIN-GLUTAMINE GAMMA-GLUTAMYLTRANSFERASE"/>
    <property type="match status" value="1"/>
</dbReference>
<evidence type="ECO:0000256" key="1">
    <source>
        <dbReference type="ARBA" id="ARBA00005968"/>
    </source>
</evidence>
<dbReference type="InParanoid" id="A0A1U7S6T6"/>
<dbReference type="Gene3D" id="3.90.260.10">
    <property type="entry name" value="Transglutaminase-like"/>
    <property type="match status" value="1"/>
</dbReference>
<dbReference type="InterPro" id="IPR036238">
    <property type="entry name" value="Transglutaminase_C_sf"/>
</dbReference>
<dbReference type="InterPro" id="IPR002931">
    <property type="entry name" value="Transglutaminase-like"/>
</dbReference>